<proteinExistence type="predicted"/>
<dbReference type="OrthoDB" id="9790727at2"/>
<gene>
    <name evidence="2" type="ORF">SAMN06265360_11257</name>
</gene>
<dbReference type="AlphaFoldDB" id="A0A238XT60"/>
<protein>
    <submittedName>
        <fullName evidence="2">Uncharacterized protein</fullName>
    </submittedName>
</protein>
<name>A0A238XT60_9PSEU</name>
<keyword evidence="3" id="KW-1185">Reference proteome</keyword>
<evidence type="ECO:0000313" key="2">
    <source>
        <dbReference type="EMBL" id="SNR61910.1"/>
    </source>
</evidence>
<reference evidence="2 3" key="1">
    <citation type="submission" date="2017-06" db="EMBL/GenBank/DDBJ databases">
        <authorList>
            <person name="Kim H.J."/>
            <person name="Triplett B.A."/>
        </authorList>
    </citation>
    <scope>NUCLEOTIDE SEQUENCE [LARGE SCALE GENOMIC DNA]</scope>
    <source>
        <strain evidence="2 3">DSM 45207</strain>
    </source>
</reference>
<sequence>MTTRARTRRHWFGSWLDWRRDGDGGWIGWHAGRGYQLIQIGREQAQAYGGGMRLGWCFAVHPDLPTEVDPHEVDRPGPGLGSTLAAARAIGQAVARHTRGDRKRPEPDRKGMDEGRANLDLTALRRCPLRFRPP</sequence>
<dbReference type="RefSeq" id="WP_089301852.1">
    <property type="nucleotide sequence ID" value="NZ_FZNW01000012.1"/>
</dbReference>
<feature type="region of interest" description="Disordered" evidence="1">
    <location>
        <begin position="92"/>
        <end position="117"/>
    </location>
</feature>
<accession>A0A238XT60</accession>
<feature type="compositionally biased region" description="Basic and acidic residues" evidence="1">
    <location>
        <begin position="103"/>
        <end position="117"/>
    </location>
</feature>
<dbReference type="EMBL" id="FZNW01000012">
    <property type="protein sequence ID" value="SNR61910.1"/>
    <property type="molecule type" value="Genomic_DNA"/>
</dbReference>
<dbReference type="Proteomes" id="UP000198348">
    <property type="component" value="Unassembled WGS sequence"/>
</dbReference>
<organism evidence="2 3">
    <name type="scientific">Haloechinothrix alba</name>
    <dbReference type="NCBI Taxonomy" id="664784"/>
    <lineage>
        <taxon>Bacteria</taxon>
        <taxon>Bacillati</taxon>
        <taxon>Actinomycetota</taxon>
        <taxon>Actinomycetes</taxon>
        <taxon>Pseudonocardiales</taxon>
        <taxon>Pseudonocardiaceae</taxon>
        <taxon>Haloechinothrix</taxon>
    </lineage>
</organism>
<evidence type="ECO:0000256" key="1">
    <source>
        <dbReference type="SAM" id="MobiDB-lite"/>
    </source>
</evidence>
<evidence type="ECO:0000313" key="3">
    <source>
        <dbReference type="Proteomes" id="UP000198348"/>
    </source>
</evidence>